<protein>
    <submittedName>
        <fullName evidence="1">Uncharacterized protein</fullName>
    </submittedName>
</protein>
<evidence type="ECO:0000313" key="2">
    <source>
        <dbReference type="Proteomes" id="UP001596413"/>
    </source>
</evidence>
<organism evidence="1 2">
    <name type="scientific">Streptomyces polyrhachis</name>
    <dbReference type="NCBI Taxonomy" id="1282885"/>
    <lineage>
        <taxon>Bacteria</taxon>
        <taxon>Bacillati</taxon>
        <taxon>Actinomycetota</taxon>
        <taxon>Actinomycetes</taxon>
        <taxon>Kitasatosporales</taxon>
        <taxon>Streptomycetaceae</taxon>
        <taxon>Streptomyces</taxon>
    </lineage>
</organism>
<name>A0ABW2GBG6_9ACTN</name>
<dbReference type="RefSeq" id="WP_386413170.1">
    <property type="nucleotide sequence ID" value="NZ_JBHSZO010000008.1"/>
</dbReference>
<accession>A0ABW2GBG6</accession>
<sequence>MWSHILRDQLDVAENEFWGCVIDGRLPDRGALPAPKESLPADLVYLLIHRVGLSEAAVSELTKEDAVARLQRYWTDGT</sequence>
<keyword evidence="2" id="KW-1185">Reference proteome</keyword>
<dbReference type="Proteomes" id="UP001596413">
    <property type="component" value="Unassembled WGS sequence"/>
</dbReference>
<reference evidence="2" key="1">
    <citation type="journal article" date="2019" name="Int. J. Syst. Evol. Microbiol.">
        <title>The Global Catalogue of Microorganisms (GCM) 10K type strain sequencing project: providing services to taxonomists for standard genome sequencing and annotation.</title>
        <authorList>
            <consortium name="The Broad Institute Genomics Platform"/>
            <consortium name="The Broad Institute Genome Sequencing Center for Infectious Disease"/>
            <person name="Wu L."/>
            <person name="Ma J."/>
        </authorList>
    </citation>
    <scope>NUCLEOTIDE SEQUENCE [LARGE SCALE GENOMIC DNA]</scope>
    <source>
        <strain evidence="2">CGMCC 1.13681</strain>
    </source>
</reference>
<gene>
    <name evidence="1" type="ORF">ACFQLX_07060</name>
</gene>
<comment type="caution">
    <text evidence="1">The sequence shown here is derived from an EMBL/GenBank/DDBJ whole genome shotgun (WGS) entry which is preliminary data.</text>
</comment>
<dbReference type="EMBL" id="JBHSZO010000008">
    <property type="protein sequence ID" value="MFC7217927.1"/>
    <property type="molecule type" value="Genomic_DNA"/>
</dbReference>
<evidence type="ECO:0000313" key="1">
    <source>
        <dbReference type="EMBL" id="MFC7217927.1"/>
    </source>
</evidence>
<proteinExistence type="predicted"/>